<feature type="domain" description="FAD-binding PCMH-type" evidence="2">
    <location>
        <begin position="105"/>
        <end position="210"/>
    </location>
</feature>
<dbReference type="PANTHER" id="PTHR11748:SF111">
    <property type="entry name" value="D-LACTATE DEHYDROGENASE, MITOCHONDRIAL-RELATED"/>
    <property type="match status" value="1"/>
</dbReference>
<sequence length="210" mass="22711">MALAASAGSLCLRTHNNPSLCDAPNIDRRDASIGGKGRTDYEVKGTHKKVPHELIHELKAICQENMTMDYDERYFHGKPQNSFHKAVNIPDVCGAAECKEEGGDLTGKPSAALRSVKKKREEISSANQVPIVPYGGATSIEGHTLSPDGGVCIDMTLMKHVKALHVEDMDVVVEPGIGWMELNEYLEPHGLFFPLDPGGLSRLRPGGGPT</sequence>
<keyword evidence="4" id="KW-1185">Reference proteome</keyword>
<dbReference type="Pfam" id="PF01565">
    <property type="entry name" value="FAD_binding_4"/>
    <property type="match status" value="1"/>
</dbReference>
<dbReference type="SUPFAM" id="SSF56176">
    <property type="entry name" value="FAD-binding/transporter-associated domain-like"/>
    <property type="match status" value="1"/>
</dbReference>
<dbReference type="Proteomes" id="UP001187471">
    <property type="component" value="Unassembled WGS sequence"/>
</dbReference>
<dbReference type="GO" id="GO:0005739">
    <property type="term" value="C:mitochondrion"/>
    <property type="evidence" value="ECO:0007669"/>
    <property type="project" value="TreeGrafter"/>
</dbReference>
<evidence type="ECO:0000259" key="2">
    <source>
        <dbReference type="PROSITE" id="PS51387"/>
    </source>
</evidence>
<dbReference type="EMBL" id="JAVXUO010002451">
    <property type="protein sequence ID" value="KAK2973120.1"/>
    <property type="molecule type" value="Genomic_DNA"/>
</dbReference>
<proteinExistence type="inferred from homology"/>
<organism evidence="3 4">
    <name type="scientific">Escallonia rubra</name>
    <dbReference type="NCBI Taxonomy" id="112253"/>
    <lineage>
        <taxon>Eukaryota</taxon>
        <taxon>Viridiplantae</taxon>
        <taxon>Streptophyta</taxon>
        <taxon>Embryophyta</taxon>
        <taxon>Tracheophyta</taxon>
        <taxon>Spermatophyta</taxon>
        <taxon>Magnoliopsida</taxon>
        <taxon>eudicotyledons</taxon>
        <taxon>Gunneridae</taxon>
        <taxon>Pentapetalae</taxon>
        <taxon>asterids</taxon>
        <taxon>campanulids</taxon>
        <taxon>Escalloniales</taxon>
        <taxon>Escalloniaceae</taxon>
        <taxon>Escallonia</taxon>
    </lineage>
</organism>
<dbReference type="PROSITE" id="PS51387">
    <property type="entry name" value="FAD_PCMH"/>
    <property type="match status" value="1"/>
</dbReference>
<dbReference type="InterPro" id="IPR006094">
    <property type="entry name" value="Oxid_FAD_bind_N"/>
</dbReference>
<dbReference type="InterPro" id="IPR016166">
    <property type="entry name" value="FAD-bd_PCMH"/>
</dbReference>
<dbReference type="AlphaFoldDB" id="A0AA88RBB7"/>
<accession>A0AA88RBB7</accession>
<dbReference type="PANTHER" id="PTHR11748">
    <property type="entry name" value="D-LACTATE DEHYDROGENASE"/>
    <property type="match status" value="1"/>
</dbReference>
<dbReference type="InterPro" id="IPR016169">
    <property type="entry name" value="FAD-bd_PCMH_sub2"/>
</dbReference>
<dbReference type="InterPro" id="IPR036318">
    <property type="entry name" value="FAD-bd_PCMH-like_sf"/>
</dbReference>
<comment type="similarity">
    <text evidence="1">Belongs to the FAD-binding oxidoreductase/transferase type 4 family.</text>
</comment>
<dbReference type="Gene3D" id="3.30.465.10">
    <property type="match status" value="1"/>
</dbReference>
<protein>
    <recommendedName>
        <fullName evidence="2">FAD-binding PCMH-type domain-containing protein</fullName>
    </recommendedName>
</protein>
<evidence type="ECO:0000256" key="1">
    <source>
        <dbReference type="ARBA" id="ARBA00008000"/>
    </source>
</evidence>
<dbReference type="GO" id="GO:0008720">
    <property type="term" value="F:D-lactate dehydrogenase (NAD+) activity"/>
    <property type="evidence" value="ECO:0007669"/>
    <property type="project" value="TreeGrafter"/>
</dbReference>
<dbReference type="GO" id="GO:0004458">
    <property type="term" value="F:D-lactate dehydrogenase (cytochrome) activity"/>
    <property type="evidence" value="ECO:0007669"/>
    <property type="project" value="TreeGrafter"/>
</dbReference>
<dbReference type="GO" id="GO:0071949">
    <property type="term" value="F:FAD binding"/>
    <property type="evidence" value="ECO:0007669"/>
    <property type="project" value="InterPro"/>
</dbReference>
<reference evidence="3" key="1">
    <citation type="submission" date="2022-12" db="EMBL/GenBank/DDBJ databases">
        <title>Draft genome assemblies for two species of Escallonia (Escalloniales).</title>
        <authorList>
            <person name="Chanderbali A."/>
            <person name="Dervinis C."/>
            <person name="Anghel I."/>
            <person name="Soltis D."/>
            <person name="Soltis P."/>
            <person name="Zapata F."/>
        </authorList>
    </citation>
    <scope>NUCLEOTIDE SEQUENCE</scope>
    <source>
        <strain evidence="3">UCBG92.1500</strain>
        <tissue evidence="3">Leaf</tissue>
    </source>
</reference>
<comment type="caution">
    <text evidence="3">The sequence shown here is derived from an EMBL/GenBank/DDBJ whole genome shotgun (WGS) entry which is preliminary data.</text>
</comment>
<evidence type="ECO:0000313" key="3">
    <source>
        <dbReference type="EMBL" id="KAK2973120.1"/>
    </source>
</evidence>
<evidence type="ECO:0000313" key="4">
    <source>
        <dbReference type="Proteomes" id="UP001187471"/>
    </source>
</evidence>
<gene>
    <name evidence="3" type="ORF">RJ640_027092</name>
</gene>
<name>A0AA88RBB7_9ASTE</name>
<dbReference type="GO" id="GO:1903457">
    <property type="term" value="P:lactate catabolic process"/>
    <property type="evidence" value="ECO:0007669"/>
    <property type="project" value="TreeGrafter"/>
</dbReference>